<sequence>MASNFNWDSHEEDVTSGSPYLFFGAESFYLHSLEAHGGASQPLNRYFMYSDAANTQISKGMPLLTLLNENTPIDIAATSGSLFPEGTTTTSSARSGVQFPPGDLPPTPAAVSVFLSQATFVPPGACPANLCPEGTPVISAATSRPLLGEGTDSRLETSGHLLTSYPPPARDETGHIDWDWIVASSLSGIQGHTMFQSLEHAKRSRLRSAEHPEDLTIPRTPELKRALVAMLMKAMRSTCRAIDNQKTVDQFTKSHTNDEMELGCWEILVNCFWFLFAFSLAYSEQEAMITRHVDGAPRNPPARYREPSRIILITFSTAWR</sequence>
<dbReference type="Proteomes" id="UP001149163">
    <property type="component" value="Unassembled WGS sequence"/>
</dbReference>
<dbReference type="AlphaFoldDB" id="A0A9W9HX82"/>
<name>A0A9W9HX82_9EURO</name>
<keyword evidence="2" id="KW-1185">Reference proteome</keyword>
<reference evidence="1" key="2">
    <citation type="journal article" date="2023" name="IMA Fungus">
        <title>Comparative genomic study of the Penicillium genus elucidates a diverse pangenome and 15 lateral gene transfer events.</title>
        <authorList>
            <person name="Petersen C."/>
            <person name="Sorensen T."/>
            <person name="Nielsen M.R."/>
            <person name="Sondergaard T.E."/>
            <person name="Sorensen J.L."/>
            <person name="Fitzpatrick D.A."/>
            <person name="Frisvad J.C."/>
            <person name="Nielsen K.L."/>
        </authorList>
    </citation>
    <scope>NUCLEOTIDE SEQUENCE</scope>
    <source>
        <strain evidence="1">IBT 26290</strain>
    </source>
</reference>
<dbReference type="OrthoDB" id="4851482at2759"/>
<proteinExistence type="predicted"/>
<comment type="caution">
    <text evidence="1">The sequence shown here is derived from an EMBL/GenBank/DDBJ whole genome shotgun (WGS) entry which is preliminary data.</text>
</comment>
<accession>A0A9W9HX82</accession>
<protein>
    <submittedName>
        <fullName evidence="1">Uncharacterized protein</fullName>
    </submittedName>
</protein>
<organism evidence="1 2">
    <name type="scientific">Penicillium canariense</name>
    <dbReference type="NCBI Taxonomy" id="189055"/>
    <lineage>
        <taxon>Eukaryota</taxon>
        <taxon>Fungi</taxon>
        <taxon>Dikarya</taxon>
        <taxon>Ascomycota</taxon>
        <taxon>Pezizomycotina</taxon>
        <taxon>Eurotiomycetes</taxon>
        <taxon>Eurotiomycetidae</taxon>
        <taxon>Eurotiales</taxon>
        <taxon>Aspergillaceae</taxon>
        <taxon>Penicillium</taxon>
    </lineage>
</organism>
<dbReference type="EMBL" id="JAPQKN010000004">
    <property type="protein sequence ID" value="KAJ5159478.1"/>
    <property type="molecule type" value="Genomic_DNA"/>
</dbReference>
<dbReference type="GeneID" id="81427783"/>
<reference evidence="1" key="1">
    <citation type="submission" date="2022-11" db="EMBL/GenBank/DDBJ databases">
        <authorList>
            <person name="Petersen C."/>
        </authorList>
    </citation>
    <scope>NUCLEOTIDE SEQUENCE</scope>
    <source>
        <strain evidence="1">IBT 26290</strain>
    </source>
</reference>
<dbReference type="RefSeq" id="XP_056541036.1">
    <property type="nucleotide sequence ID" value="XM_056688607.1"/>
</dbReference>
<evidence type="ECO:0000313" key="2">
    <source>
        <dbReference type="Proteomes" id="UP001149163"/>
    </source>
</evidence>
<gene>
    <name evidence="1" type="ORF">N7482_006482</name>
</gene>
<evidence type="ECO:0000313" key="1">
    <source>
        <dbReference type="EMBL" id="KAJ5159478.1"/>
    </source>
</evidence>